<dbReference type="HOGENOM" id="CLU_1365067_0_0_3"/>
<dbReference type="eggNOG" id="COG1846">
    <property type="taxonomic scope" value="Bacteria"/>
</dbReference>
<evidence type="ECO:0000259" key="1">
    <source>
        <dbReference type="Pfam" id="PF16416"/>
    </source>
</evidence>
<dbReference type="RefSeq" id="WP_015158482.1">
    <property type="nucleotide sequence ID" value="NC_019697.1"/>
</dbReference>
<dbReference type="AlphaFoldDB" id="K9UB31"/>
<dbReference type="SUPFAM" id="SSF48371">
    <property type="entry name" value="ARM repeat"/>
    <property type="match status" value="1"/>
</dbReference>
<proteinExistence type="predicted"/>
<organism evidence="2 3">
    <name type="scientific">Chamaesiphon minutus (strain ATCC 27169 / PCC 6605)</name>
    <dbReference type="NCBI Taxonomy" id="1173020"/>
    <lineage>
        <taxon>Bacteria</taxon>
        <taxon>Bacillati</taxon>
        <taxon>Cyanobacteriota</taxon>
        <taxon>Cyanophyceae</taxon>
        <taxon>Gomontiellales</taxon>
        <taxon>Chamaesiphonaceae</taxon>
        <taxon>Chamaesiphon</taxon>
    </lineage>
</organism>
<dbReference type="KEGG" id="cmp:Cha6605_1059"/>
<dbReference type="InterPro" id="IPR032192">
    <property type="entry name" value="GUN4_N"/>
</dbReference>
<dbReference type="eggNOG" id="COG1262">
    <property type="taxonomic scope" value="Bacteria"/>
</dbReference>
<dbReference type="InterPro" id="IPR016024">
    <property type="entry name" value="ARM-type_fold"/>
</dbReference>
<dbReference type="EMBL" id="CP003600">
    <property type="protein sequence ID" value="AFY92292.1"/>
    <property type="molecule type" value="Genomic_DNA"/>
</dbReference>
<evidence type="ECO:0000313" key="3">
    <source>
        <dbReference type="Proteomes" id="UP000010366"/>
    </source>
</evidence>
<feature type="domain" description="GUN4 N-terminal ARM-like repeat" evidence="1">
    <location>
        <begin position="31"/>
        <end position="96"/>
    </location>
</feature>
<dbReference type="Proteomes" id="UP000010366">
    <property type="component" value="Chromosome"/>
</dbReference>
<accession>K9UB31</accession>
<evidence type="ECO:0000313" key="2">
    <source>
        <dbReference type="EMBL" id="AFY92292.1"/>
    </source>
</evidence>
<dbReference type="STRING" id="1173020.Cha6605_1059"/>
<name>K9UB31_CHAP6</name>
<reference evidence="2 3" key="1">
    <citation type="submission" date="2012-05" db="EMBL/GenBank/DDBJ databases">
        <title>Finished chromosome of genome of Chamaesiphon sp. PCC 6605.</title>
        <authorList>
            <consortium name="US DOE Joint Genome Institute"/>
            <person name="Gugger M."/>
            <person name="Coursin T."/>
            <person name="Rippka R."/>
            <person name="Tandeau De Marsac N."/>
            <person name="Huntemann M."/>
            <person name="Wei C.-L."/>
            <person name="Han J."/>
            <person name="Detter J.C."/>
            <person name="Han C."/>
            <person name="Tapia R."/>
            <person name="Chen A."/>
            <person name="Kyrpides N."/>
            <person name="Mavromatis K."/>
            <person name="Markowitz V."/>
            <person name="Szeto E."/>
            <person name="Ivanova N."/>
            <person name="Pagani I."/>
            <person name="Pati A."/>
            <person name="Goodwin L."/>
            <person name="Nordberg H.P."/>
            <person name="Cantor M.N."/>
            <person name="Hua S.X."/>
            <person name="Woyke T."/>
            <person name="Kerfeld C.A."/>
        </authorList>
    </citation>
    <scope>NUCLEOTIDE SEQUENCE [LARGE SCALE GENOMIC DNA]</scope>
    <source>
        <strain evidence="3">ATCC 27169 / PCC 6605</strain>
    </source>
</reference>
<dbReference type="OrthoDB" id="530825at2"/>
<sequence length="204" mass="23252">MLKHERPNEFDAVLGNQGVVTQGSMILGGVEGLKQRLNSHSLQVKIAALEEAVNYGTAGLQVLLAYLDDRDLQIQNRVYELLESRSEPFVIEHLANNGIRRYTRHKNRFDLFEQMGKRGTTADVDIMMESLECDPHSSPYKLIDYTLGLVNRSTGKERIEYYLFNGTQVQRNYAALYFKRLGEMGILTEAVRMGCIDRVQAFSK</sequence>
<dbReference type="Pfam" id="PF16416">
    <property type="entry name" value="GUN4_N"/>
    <property type="match status" value="1"/>
</dbReference>
<gene>
    <name evidence="2" type="ORF">Cha6605_1059</name>
</gene>
<protein>
    <recommendedName>
        <fullName evidence="1">GUN4 N-terminal ARM-like repeat domain-containing protein</fullName>
    </recommendedName>
</protein>
<keyword evidence="3" id="KW-1185">Reference proteome</keyword>